<feature type="region of interest" description="Disordered" evidence="5">
    <location>
        <begin position="251"/>
        <end position="271"/>
    </location>
</feature>
<evidence type="ECO:0000313" key="7">
    <source>
        <dbReference type="EMBL" id="CDJ68499.1"/>
    </source>
</evidence>
<gene>
    <name evidence="7" type="ORF">ENH_00075660</name>
</gene>
<dbReference type="GO" id="GO:0005930">
    <property type="term" value="C:axoneme"/>
    <property type="evidence" value="ECO:0007669"/>
    <property type="project" value="TreeGrafter"/>
</dbReference>
<dbReference type="OrthoDB" id="348079at2759"/>
<evidence type="ECO:0000256" key="1">
    <source>
        <dbReference type="ARBA" id="ARBA00004138"/>
    </source>
</evidence>
<proteinExistence type="predicted"/>
<dbReference type="InterPro" id="IPR051885">
    <property type="entry name" value="CC_CF"/>
</dbReference>
<dbReference type="PANTHER" id="PTHR15654">
    <property type="entry name" value="COILED-COIL DOMAIN-CONTAINING PROTEIN 113-RELATED"/>
    <property type="match status" value="1"/>
</dbReference>
<dbReference type="EMBL" id="HG725556">
    <property type="protein sequence ID" value="CDJ68499.1"/>
    <property type="molecule type" value="Genomic_DNA"/>
</dbReference>
<dbReference type="GeneID" id="25477696"/>
<comment type="subcellular location">
    <subcellularLocation>
        <location evidence="1">Cell projection</location>
        <location evidence="1">Cilium</location>
    </subcellularLocation>
</comment>
<evidence type="ECO:0000256" key="5">
    <source>
        <dbReference type="SAM" id="MobiDB-lite"/>
    </source>
</evidence>
<reference evidence="7" key="2">
    <citation type="submission" date="2013-10" db="EMBL/GenBank/DDBJ databases">
        <authorList>
            <person name="Aslett M."/>
        </authorList>
    </citation>
    <scope>NUCLEOTIDE SEQUENCE [LARGE SCALE GENOMIC DNA]</scope>
    <source>
        <strain evidence="7">Houghton</strain>
    </source>
</reference>
<evidence type="ECO:0000256" key="2">
    <source>
        <dbReference type="ARBA" id="ARBA00023054"/>
    </source>
</evidence>
<keyword evidence="3" id="KW-0966">Cell projection</keyword>
<sequence>MCSCVWLFREFVLQVAKNSVMRRGQKPVSERQVLLLLQREEQQQQQVRALRQQLLQQQFQQQLQQAQRAANGDWDEDCCSPLQAMDFEQLKMENQTLNEKLVLRQEEAKKLQSLTKKAAQLITHWREKLAFEERRNAAAAAELQQLEQQLASERQLAALLQRERAGCRLANERLKSRAELVNSELLAADWEATQEKLRDTKAQIAALRERYAQLTSFVADSVRQRDRRKSRLTAAASKLLLRHLNSTETSFLQTQESSESSEVTAAAAGQC</sequence>
<dbReference type="AlphaFoldDB" id="U6N157"/>
<keyword evidence="2 4" id="KW-0175">Coiled coil</keyword>
<dbReference type="GO" id="GO:0060271">
    <property type="term" value="P:cilium assembly"/>
    <property type="evidence" value="ECO:0007669"/>
    <property type="project" value="TreeGrafter"/>
</dbReference>
<evidence type="ECO:0000313" key="8">
    <source>
        <dbReference type="Proteomes" id="UP000030754"/>
    </source>
</evidence>
<feature type="coiled-coil region" evidence="4">
    <location>
        <begin position="87"/>
        <end position="163"/>
    </location>
</feature>
<evidence type="ECO:0000256" key="4">
    <source>
        <dbReference type="SAM" id="Coils"/>
    </source>
</evidence>
<organism evidence="7 8">
    <name type="scientific">Eimeria necatrix</name>
    <dbReference type="NCBI Taxonomy" id="51315"/>
    <lineage>
        <taxon>Eukaryota</taxon>
        <taxon>Sar</taxon>
        <taxon>Alveolata</taxon>
        <taxon>Apicomplexa</taxon>
        <taxon>Conoidasida</taxon>
        <taxon>Coccidia</taxon>
        <taxon>Eucoccidiorida</taxon>
        <taxon>Eimeriorina</taxon>
        <taxon>Eimeriidae</taxon>
        <taxon>Eimeria</taxon>
    </lineage>
</organism>
<accession>U6N157</accession>
<name>U6N157_9EIME</name>
<reference evidence="7" key="1">
    <citation type="submission" date="2013-10" db="EMBL/GenBank/DDBJ databases">
        <title>Genomic analysis of the causative agents of coccidiosis in chickens.</title>
        <authorList>
            <person name="Reid A.J."/>
            <person name="Blake D."/>
            <person name="Billington K."/>
            <person name="Browne H."/>
            <person name="Dunn M."/>
            <person name="Hung S."/>
            <person name="Kawahara F."/>
            <person name="Miranda-Saavedra D."/>
            <person name="Mourier T."/>
            <person name="Nagra H."/>
            <person name="Otto T.D."/>
            <person name="Rawlings N."/>
            <person name="Sanchez A."/>
            <person name="Sanders M."/>
            <person name="Subramaniam C."/>
            <person name="Tay Y."/>
            <person name="Dear P."/>
            <person name="Doerig C."/>
            <person name="Gruber A."/>
            <person name="Parkinson J."/>
            <person name="Shirley M."/>
            <person name="Wan K.L."/>
            <person name="Berriman M."/>
            <person name="Tomley F."/>
            <person name="Pain A."/>
        </authorList>
    </citation>
    <scope>NUCLEOTIDE SEQUENCE [LARGE SCALE GENOMIC DNA]</scope>
    <source>
        <strain evidence="7">Houghton</strain>
    </source>
</reference>
<dbReference type="InterPro" id="IPR025254">
    <property type="entry name" value="CCDC113/CCDC96_CC"/>
</dbReference>
<dbReference type="VEuPathDB" id="ToxoDB:ENH_00075660"/>
<dbReference type="GO" id="GO:0036064">
    <property type="term" value="C:ciliary basal body"/>
    <property type="evidence" value="ECO:0007669"/>
    <property type="project" value="TreeGrafter"/>
</dbReference>
<dbReference type="PANTHER" id="PTHR15654:SF1">
    <property type="entry name" value="COILED-COIL DOMAIN-CONTAINING PROTEIN 96"/>
    <property type="match status" value="1"/>
</dbReference>
<evidence type="ECO:0000259" key="6">
    <source>
        <dbReference type="Pfam" id="PF13870"/>
    </source>
</evidence>
<keyword evidence="8" id="KW-1185">Reference proteome</keyword>
<dbReference type="Pfam" id="PF13870">
    <property type="entry name" value="CCDC113_CCDC96_CC"/>
    <property type="match status" value="1"/>
</dbReference>
<dbReference type="Proteomes" id="UP000030754">
    <property type="component" value="Unassembled WGS sequence"/>
</dbReference>
<feature type="domain" description="CCDC113/CCDC96 coiled-coil" evidence="6">
    <location>
        <begin position="41"/>
        <end position="216"/>
    </location>
</feature>
<evidence type="ECO:0000256" key="3">
    <source>
        <dbReference type="ARBA" id="ARBA00023273"/>
    </source>
</evidence>
<protein>
    <submittedName>
        <fullName evidence="7">Ankyrin repeat-containing protein, putative</fullName>
    </submittedName>
</protein>
<dbReference type="RefSeq" id="XP_013436966.1">
    <property type="nucleotide sequence ID" value="XM_013581512.1"/>
</dbReference>